<feature type="compositionally biased region" description="Polar residues" evidence="2">
    <location>
        <begin position="269"/>
        <end position="282"/>
    </location>
</feature>
<keyword evidence="1" id="KW-0175">Coiled coil</keyword>
<feature type="region of interest" description="Disordered" evidence="2">
    <location>
        <begin position="437"/>
        <end position="500"/>
    </location>
</feature>
<feature type="transmembrane region" description="Helical" evidence="3">
    <location>
        <begin position="977"/>
        <end position="997"/>
    </location>
</feature>
<name>A0A8I2YZ95_9AGAM</name>
<feature type="region of interest" description="Disordered" evidence="2">
    <location>
        <begin position="1"/>
        <end position="115"/>
    </location>
</feature>
<feature type="transmembrane region" description="Helical" evidence="3">
    <location>
        <begin position="1003"/>
        <end position="1022"/>
    </location>
</feature>
<feature type="coiled-coil region" evidence="1">
    <location>
        <begin position="681"/>
        <end position="715"/>
    </location>
</feature>
<evidence type="ECO:0000313" key="5">
    <source>
        <dbReference type="Proteomes" id="UP000683000"/>
    </source>
</evidence>
<feature type="compositionally biased region" description="Polar residues" evidence="2">
    <location>
        <begin position="464"/>
        <end position="473"/>
    </location>
</feature>
<feature type="region of interest" description="Disordered" evidence="2">
    <location>
        <begin position="253"/>
        <end position="286"/>
    </location>
</feature>
<dbReference type="AlphaFoldDB" id="A0A8I2YZ95"/>
<gene>
    <name evidence="4" type="ORF">JVT61DRAFT_5236</name>
</gene>
<accession>A0A8I2YZ95</accession>
<sequence length="1023" mass="115137">MADSLPASEPYPTPQPLVSSQTQPVRIHLPGRFLTTRRPGDSSRSSSISFTSPAQPMLHSRSHSRTPMETAEGRRRIRSLGPDPLVSGGKLSKSTSLRHRGSRSKQDPIQSQSSALSPLKVDPILSDFEPSAFSDEYDLCEFSATLSLQPLDSWTALRQLTRASKHSLVQTLPEQLLNHPDPKILQDVQRALHLQSRRRERISQQLHFTSDEMPSSTDTPMNMSASYASTSTAPPVPQSSPQYLQVASLPSEVDFSPSTRSVPPHPVPLSSNGGATLDWTGSHSEDDKLDRRWTISRGKRKAKEKMPPSSKPIVEKQETLFTDRISRIRAEASAPTVRKAAIISEQLGRRYNILYASLASGGPVGLAEIVRWYAGLGTETRAWLDDAEPLTWLKHLFDRHGKRRSRWHVSALIVEEYIKFKRGTTSSTSLPQSLAASSLLETPPSPSRLKFAAKRTSVPPSDYSPGTSLNQVRPSDGHTSFGPLVAHSQDSPGNLETRGEGKYRGWRYSIHTSLDSGSANDTPSPYHRNASDGLSPASSRLNFPNIIHRFRRNPTESEEGSSSPFGSQSEDQNDSAPSGPRRKNRRKDQSHPDQLQSPQETTGEINTLNDIPDMHVTDSLPANSAPAPAFPDREIIVLMEGTYPDVIEPLQCKRSYRSTSFPIAPSVHQMLPESKGDPNERDQLETEYELRLKTLEELRNHNHRLRHRMQRVAVDVREYELVCSSVMPSLGIAYRSLPVELLDALSHDPSAVTSGTRKRQGWRVVEDIHARVLRQREILTSFLSGVKTNTDAVSISENVLDNPISTLVEKLQALESEREPLQEQASEVSRMLVEVRASHSTVKEEYNDALSYTSVVYPELSHIVALEESYRDQYQQVWELGMDALTVILDTITPFWRSYGRIIGEDMQDFIIIPWYRNEFTGESKRYPVKSVPRRSLRHWVALFSFGALTFFITFLQARAAVTSAWHYRLLWIENQTFRWAIIPFFWVVILIQWLALVFEFCVVLLHVSVSAWWLGWFIGICT</sequence>
<protein>
    <submittedName>
        <fullName evidence="4">Uncharacterized protein</fullName>
    </submittedName>
</protein>
<feature type="region of interest" description="Disordered" evidence="2">
    <location>
        <begin position="514"/>
        <end position="627"/>
    </location>
</feature>
<organism evidence="4 5">
    <name type="scientific">Boletus reticuloceps</name>
    <dbReference type="NCBI Taxonomy" id="495285"/>
    <lineage>
        <taxon>Eukaryota</taxon>
        <taxon>Fungi</taxon>
        <taxon>Dikarya</taxon>
        <taxon>Basidiomycota</taxon>
        <taxon>Agaricomycotina</taxon>
        <taxon>Agaricomycetes</taxon>
        <taxon>Agaricomycetidae</taxon>
        <taxon>Boletales</taxon>
        <taxon>Boletineae</taxon>
        <taxon>Boletaceae</taxon>
        <taxon>Boletoideae</taxon>
        <taxon>Boletus</taxon>
    </lineage>
</organism>
<keyword evidence="3" id="KW-0472">Membrane</keyword>
<feature type="coiled-coil region" evidence="1">
    <location>
        <begin position="804"/>
        <end position="831"/>
    </location>
</feature>
<feature type="compositionally biased region" description="Low complexity" evidence="2">
    <location>
        <begin position="560"/>
        <end position="570"/>
    </location>
</feature>
<proteinExistence type="predicted"/>
<dbReference type="Proteomes" id="UP000683000">
    <property type="component" value="Unassembled WGS sequence"/>
</dbReference>
<feature type="compositionally biased region" description="Polar residues" evidence="2">
    <location>
        <begin position="514"/>
        <end position="523"/>
    </location>
</feature>
<comment type="caution">
    <text evidence="4">The sequence shown here is derived from an EMBL/GenBank/DDBJ whole genome shotgun (WGS) entry which is preliminary data.</text>
</comment>
<evidence type="ECO:0000256" key="1">
    <source>
        <dbReference type="SAM" id="Coils"/>
    </source>
</evidence>
<reference evidence="4" key="1">
    <citation type="submission" date="2021-03" db="EMBL/GenBank/DDBJ databases">
        <title>Evolutionary innovations through gain and loss of genes in the ectomycorrhizal Boletales.</title>
        <authorList>
            <person name="Wu G."/>
            <person name="Miyauchi S."/>
            <person name="Morin E."/>
            <person name="Yang Z.-L."/>
            <person name="Xu J."/>
            <person name="Martin F.M."/>
        </authorList>
    </citation>
    <scope>NUCLEOTIDE SEQUENCE</scope>
    <source>
        <strain evidence="4">BR01</strain>
    </source>
</reference>
<feature type="transmembrane region" description="Helical" evidence="3">
    <location>
        <begin position="937"/>
        <end position="956"/>
    </location>
</feature>
<keyword evidence="5" id="KW-1185">Reference proteome</keyword>
<keyword evidence="3" id="KW-0812">Transmembrane</keyword>
<keyword evidence="3" id="KW-1133">Transmembrane helix</keyword>
<dbReference type="EMBL" id="JAGFBS010000002">
    <property type="protein sequence ID" value="KAG6380850.1"/>
    <property type="molecule type" value="Genomic_DNA"/>
</dbReference>
<evidence type="ECO:0000256" key="2">
    <source>
        <dbReference type="SAM" id="MobiDB-lite"/>
    </source>
</evidence>
<feature type="compositionally biased region" description="Low complexity" evidence="2">
    <location>
        <begin position="42"/>
        <end position="52"/>
    </location>
</feature>
<feature type="compositionally biased region" description="Polar residues" evidence="2">
    <location>
        <begin position="206"/>
        <end position="223"/>
    </location>
</feature>
<dbReference type="OrthoDB" id="3190515at2759"/>
<evidence type="ECO:0000256" key="3">
    <source>
        <dbReference type="SAM" id="Phobius"/>
    </source>
</evidence>
<feature type="compositionally biased region" description="Polar residues" evidence="2">
    <location>
        <begin position="592"/>
        <end position="609"/>
    </location>
</feature>
<feature type="region of interest" description="Disordered" evidence="2">
    <location>
        <begin position="206"/>
        <end position="241"/>
    </location>
</feature>
<evidence type="ECO:0000313" key="4">
    <source>
        <dbReference type="EMBL" id="KAG6380850.1"/>
    </source>
</evidence>
<feature type="compositionally biased region" description="Low complexity" evidence="2">
    <location>
        <begin position="224"/>
        <end position="233"/>
    </location>
</feature>